<feature type="transmembrane region" description="Helical" evidence="8">
    <location>
        <begin position="267"/>
        <end position="289"/>
    </location>
</feature>
<dbReference type="Proteomes" id="UP000658690">
    <property type="component" value="Unassembled WGS sequence"/>
</dbReference>
<dbReference type="Pfam" id="PF03845">
    <property type="entry name" value="Spore_permease"/>
    <property type="match status" value="1"/>
</dbReference>
<feature type="transmembrane region" description="Helical" evidence="8">
    <location>
        <begin position="326"/>
        <end position="355"/>
    </location>
</feature>
<keyword evidence="4" id="KW-0309">Germination</keyword>
<keyword evidence="5 8" id="KW-0812">Transmembrane</keyword>
<evidence type="ECO:0000256" key="7">
    <source>
        <dbReference type="ARBA" id="ARBA00023136"/>
    </source>
</evidence>
<evidence type="ECO:0000256" key="6">
    <source>
        <dbReference type="ARBA" id="ARBA00022989"/>
    </source>
</evidence>
<accession>A0ABX1Z7X9</accession>
<evidence type="ECO:0000256" key="3">
    <source>
        <dbReference type="ARBA" id="ARBA00022448"/>
    </source>
</evidence>
<feature type="transmembrane region" description="Helical" evidence="8">
    <location>
        <begin position="215"/>
        <end position="238"/>
    </location>
</feature>
<comment type="subcellular location">
    <subcellularLocation>
        <location evidence="1">Membrane</location>
        <topology evidence="1">Multi-pass membrane protein</topology>
    </subcellularLocation>
</comment>
<comment type="caution">
    <text evidence="9">The sequence shown here is derived from an EMBL/GenBank/DDBJ whole genome shotgun (WGS) entry which is preliminary data.</text>
</comment>
<comment type="similarity">
    <text evidence="2">Belongs to the amino acid-polyamine-organocation (APC) superfamily. Spore germination protein (SGP) (TC 2.A.3.9) family.</text>
</comment>
<dbReference type="InterPro" id="IPR004761">
    <property type="entry name" value="Spore_GerAB"/>
</dbReference>
<evidence type="ECO:0000313" key="10">
    <source>
        <dbReference type="Proteomes" id="UP000658690"/>
    </source>
</evidence>
<evidence type="ECO:0000256" key="4">
    <source>
        <dbReference type="ARBA" id="ARBA00022544"/>
    </source>
</evidence>
<dbReference type="PANTHER" id="PTHR34975">
    <property type="entry name" value="SPORE GERMINATION PROTEIN A2"/>
    <property type="match status" value="1"/>
</dbReference>
<feature type="transmembrane region" description="Helical" evidence="8">
    <location>
        <begin position="143"/>
        <end position="163"/>
    </location>
</feature>
<keyword evidence="7 8" id="KW-0472">Membrane</keyword>
<evidence type="ECO:0000313" key="9">
    <source>
        <dbReference type="EMBL" id="NOU88384.1"/>
    </source>
</evidence>
<evidence type="ECO:0000256" key="8">
    <source>
        <dbReference type="SAM" id="Phobius"/>
    </source>
</evidence>
<keyword evidence="3" id="KW-0813">Transport</keyword>
<dbReference type="Gene3D" id="1.20.1740.10">
    <property type="entry name" value="Amino acid/polyamine transporter I"/>
    <property type="match status" value="1"/>
</dbReference>
<evidence type="ECO:0000256" key="1">
    <source>
        <dbReference type="ARBA" id="ARBA00004141"/>
    </source>
</evidence>
<keyword evidence="6 8" id="KW-1133">Transmembrane helix</keyword>
<feature type="transmembrane region" description="Helical" evidence="8">
    <location>
        <begin position="42"/>
        <end position="64"/>
    </location>
</feature>
<dbReference type="NCBIfam" id="TIGR00912">
    <property type="entry name" value="2A0309"/>
    <property type="match status" value="1"/>
</dbReference>
<name>A0ABX1Z7X9_9BACL</name>
<dbReference type="PANTHER" id="PTHR34975:SF2">
    <property type="entry name" value="SPORE GERMINATION PROTEIN A2"/>
    <property type="match status" value="1"/>
</dbReference>
<feature type="transmembrane region" description="Helical" evidence="8">
    <location>
        <begin position="117"/>
        <end position="136"/>
    </location>
</feature>
<keyword evidence="10" id="KW-1185">Reference proteome</keyword>
<sequence>MLEKGKISAMQMGILLFSAMSSIILLQPAVIAKHAKQDMWLSPIWACLGAFLFIFFIIRLNKLYPNMSIIEFSTHIMGRIPGKIFGFIYMLFFLQLTSLVVRQYGEVIVELFFTKTPILIIMVSMVLICSYAVYGGLEVLGRIAGVCIPAMIFLILMIALLVIPDMNTKHLFPIMENGLTPSLKGSFIALAGFGQYMQASFFLPFLADREKGTKWVVISIITATITFVITNLATLFLYGRIAGSISFPIMTLARYISLADFLTHVEAIVMVIWLLGAFTKISMMYYVLVLGTSQWLNLTNYRSIIFPLGALLVVFSFWAATNKEELSYLVGITGPFNATTFLILIPMLLLLVALVRKKFQQKKGEVDG</sequence>
<reference evidence="9 10" key="1">
    <citation type="submission" date="2019-10" db="EMBL/GenBank/DDBJ databases">
        <title>Description of Paenibacillus choica sp. nov.</title>
        <authorList>
            <person name="Carlier A."/>
            <person name="Qi S."/>
        </authorList>
    </citation>
    <scope>NUCLEOTIDE SEQUENCE [LARGE SCALE GENOMIC DNA]</scope>
    <source>
        <strain evidence="9 10">LMG 31460</strain>
    </source>
</reference>
<evidence type="ECO:0000256" key="2">
    <source>
        <dbReference type="ARBA" id="ARBA00007998"/>
    </source>
</evidence>
<dbReference type="RefSeq" id="WP_171691406.1">
    <property type="nucleotide sequence ID" value="NZ_WHOC01000115.1"/>
</dbReference>
<feature type="transmembrane region" description="Helical" evidence="8">
    <location>
        <begin position="183"/>
        <end position="203"/>
    </location>
</feature>
<organism evidence="9 10">
    <name type="scientific">Paenibacillus germinis</name>
    <dbReference type="NCBI Taxonomy" id="2654979"/>
    <lineage>
        <taxon>Bacteria</taxon>
        <taxon>Bacillati</taxon>
        <taxon>Bacillota</taxon>
        <taxon>Bacilli</taxon>
        <taxon>Bacillales</taxon>
        <taxon>Paenibacillaceae</taxon>
        <taxon>Paenibacillus</taxon>
    </lineage>
</organism>
<gene>
    <name evidence="9" type="ORF">GC102_21870</name>
</gene>
<proteinExistence type="inferred from homology"/>
<dbReference type="EMBL" id="WHOC01000115">
    <property type="protein sequence ID" value="NOU88384.1"/>
    <property type="molecule type" value="Genomic_DNA"/>
</dbReference>
<feature type="transmembrane region" description="Helical" evidence="8">
    <location>
        <begin position="301"/>
        <end position="320"/>
    </location>
</feature>
<feature type="transmembrane region" description="Helical" evidence="8">
    <location>
        <begin position="84"/>
        <end position="105"/>
    </location>
</feature>
<protein>
    <submittedName>
        <fullName evidence="9">GerAB/ArcD/ProY family transporter</fullName>
    </submittedName>
</protein>
<evidence type="ECO:0000256" key="5">
    <source>
        <dbReference type="ARBA" id="ARBA00022692"/>
    </source>
</evidence>